<dbReference type="PANTHER" id="PTHR13504">
    <property type="entry name" value="FIDO DOMAIN-CONTAINING PROTEIN DDB_G0283145"/>
    <property type="match status" value="1"/>
</dbReference>
<sequence length="342" mass="39512">MFKPKYTVSPKLLQNVKRISVLVAELNYQPLAKVVLMDWEKKAREISAHASTSIEGNPLPLTDVREILKHRPEFIRDSEREVLNYNEALIELNTMVKESSFHFGLPLVLKIQKTVTQNLLSEHRSGVLRQEPVFVNDPRARITVYWPPDQADVSELMKQLFDFIERNKKILDPLILAGIFHKQFVVIHPFIDGNGRTIRLATKVLLAGMGLNTFNLFSFENYYNQNVTKYFATVGVRGNYYDIKNELDFTEWLEYFTDGIIDELLRVGEGLKKSAFSPADVLQPYHQNILNYIAEHEYITDKLYSQITDRAKATRNLDFNKLIALGKIVRLGKAKATMYKIK</sequence>
<dbReference type="InterPro" id="IPR003812">
    <property type="entry name" value="Fido"/>
</dbReference>
<evidence type="ECO:0000256" key="2">
    <source>
        <dbReference type="PIRSR" id="PIRSR640198-2"/>
    </source>
</evidence>
<dbReference type="InterPro" id="IPR040198">
    <property type="entry name" value="Fido_containing"/>
</dbReference>
<evidence type="ECO:0000256" key="3">
    <source>
        <dbReference type="PIRSR" id="PIRSR640198-3"/>
    </source>
</evidence>
<keyword evidence="2" id="KW-0067">ATP-binding</keyword>
<evidence type="ECO:0000313" key="5">
    <source>
        <dbReference type="EMBL" id="OGH78704.1"/>
    </source>
</evidence>
<dbReference type="Proteomes" id="UP000177040">
    <property type="component" value="Unassembled WGS sequence"/>
</dbReference>
<feature type="active site" evidence="1">
    <location>
        <position position="188"/>
    </location>
</feature>
<accession>A0A1F6N4A5</accession>
<dbReference type="Gene3D" id="1.10.3290.10">
    <property type="entry name" value="Fido-like domain"/>
    <property type="match status" value="1"/>
</dbReference>
<proteinExistence type="predicted"/>
<reference evidence="5 6" key="1">
    <citation type="journal article" date="2016" name="Nat. Commun.">
        <title>Thousands of microbial genomes shed light on interconnected biogeochemical processes in an aquifer system.</title>
        <authorList>
            <person name="Anantharaman K."/>
            <person name="Brown C.T."/>
            <person name="Hug L.A."/>
            <person name="Sharon I."/>
            <person name="Castelle C.J."/>
            <person name="Probst A.J."/>
            <person name="Thomas B.C."/>
            <person name="Singh A."/>
            <person name="Wilkins M.J."/>
            <person name="Karaoz U."/>
            <person name="Brodie E.L."/>
            <person name="Williams K.H."/>
            <person name="Hubbard S.S."/>
            <person name="Banfield J.F."/>
        </authorList>
    </citation>
    <scope>NUCLEOTIDE SEQUENCE [LARGE SCALE GENOMIC DNA]</scope>
</reference>
<feature type="binding site" evidence="2">
    <location>
        <begin position="192"/>
        <end position="199"/>
    </location>
    <ligand>
        <name>ATP</name>
        <dbReference type="ChEBI" id="CHEBI:30616"/>
    </ligand>
</feature>
<name>A0A1F6N4A5_9BACT</name>
<dbReference type="Pfam" id="PF02661">
    <property type="entry name" value="Fic"/>
    <property type="match status" value="1"/>
</dbReference>
<organism evidence="5 6">
    <name type="scientific">Candidatus Magasanikbacteria bacterium RIFCSPLOWO2_01_FULL_40_15</name>
    <dbReference type="NCBI Taxonomy" id="1798686"/>
    <lineage>
        <taxon>Bacteria</taxon>
        <taxon>Candidatus Magasanikiibacteriota</taxon>
    </lineage>
</organism>
<evidence type="ECO:0000256" key="1">
    <source>
        <dbReference type="PIRSR" id="PIRSR640198-1"/>
    </source>
</evidence>
<evidence type="ECO:0000313" key="6">
    <source>
        <dbReference type="Proteomes" id="UP000177040"/>
    </source>
</evidence>
<comment type="caution">
    <text evidence="5">The sequence shown here is derived from an EMBL/GenBank/DDBJ whole genome shotgun (WGS) entry which is preliminary data.</text>
</comment>
<feature type="domain" description="Fido" evidence="4">
    <location>
        <begin position="103"/>
        <end position="255"/>
    </location>
</feature>
<gene>
    <name evidence="5" type="ORF">A2983_04360</name>
</gene>
<feature type="site" description="Important for autoinhibition of adenylyltransferase activity" evidence="3">
    <location>
        <position position="55"/>
    </location>
</feature>
<dbReference type="InterPro" id="IPR036597">
    <property type="entry name" value="Fido-like_dom_sf"/>
</dbReference>
<dbReference type="GO" id="GO:0005524">
    <property type="term" value="F:ATP binding"/>
    <property type="evidence" value="ECO:0007669"/>
    <property type="project" value="UniProtKB-KW"/>
</dbReference>
<keyword evidence="2" id="KW-0547">Nucleotide-binding</keyword>
<dbReference type="PROSITE" id="PS51459">
    <property type="entry name" value="FIDO"/>
    <property type="match status" value="1"/>
</dbReference>
<dbReference type="AlphaFoldDB" id="A0A1F6N4A5"/>
<dbReference type="PANTHER" id="PTHR13504:SF33">
    <property type="entry name" value="FIC FAMILY PROTEIN"/>
    <property type="match status" value="1"/>
</dbReference>
<dbReference type="SUPFAM" id="SSF140931">
    <property type="entry name" value="Fic-like"/>
    <property type="match status" value="1"/>
</dbReference>
<dbReference type="EMBL" id="MFQH01000003">
    <property type="protein sequence ID" value="OGH78704.1"/>
    <property type="molecule type" value="Genomic_DNA"/>
</dbReference>
<evidence type="ECO:0000259" key="4">
    <source>
        <dbReference type="PROSITE" id="PS51459"/>
    </source>
</evidence>
<protein>
    <recommendedName>
        <fullName evidence="4">Fido domain-containing protein</fullName>
    </recommendedName>
</protein>